<dbReference type="EMBL" id="AZFC01000012">
    <property type="protein sequence ID" value="KRL49258.1"/>
    <property type="molecule type" value="Genomic_DNA"/>
</dbReference>
<dbReference type="PATRIC" id="fig|1423805.4.peg.876"/>
<reference evidence="1 2" key="1">
    <citation type="journal article" date="2015" name="Genome Announc.">
        <title>Expanding the biotechnology potential of lactobacilli through comparative genomics of 213 strains and associated genera.</title>
        <authorList>
            <person name="Sun Z."/>
            <person name="Harris H.M."/>
            <person name="McCann A."/>
            <person name="Guo C."/>
            <person name="Argimon S."/>
            <person name="Zhang W."/>
            <person name="Yang X."/>
            <person name="Jeffery I.B."/>
            <person name="Cooney J.C."/>
            <person name="Kagawa T.F."/>
            <person name="Liu W."/>
            <person name="Song Y."/>
            <person name="Salvetti E."/>
            <person name="Wrobel A."/>
            <person name="Rasinkangas P."/>
            <person name="Parkhill J."/>
            <person name="Rea M.C."/>
            <person name="O'Sullivan O."/>
            <person name="Ritari J."/>
            <person name="Douillard F.P."/>
            <person name="Paul Ross R."/>
            <person name="Yang R."/>
            <person name="Briner A.E."/>
            <person name="Felis G.E."/>
            <person name="de Vos W.M."/>
            <person name="Barrangou R."/>
            <person name="Klaenhammer T.R."/>
            <person name="Caufield P.W."/>
            <person name="Cui Y."/>
            <person name="Zhang H."/>
            <person name="O'Toole P.W."/>
        </authorList>
    </citation>
    <scope>NUCLEOTIDE SEQUENCE [LARGE SCALE GENOMIC DNA]</scope>
    <source>
        <strain evidence="1 2">DSM 15429</strain>
    </source>
</reference>
<dbReference type="Proteomes" id="UP000051835">
    <property type="component" value="Unassembled WGS sequence"/>
</dbReference>
<dbReference type="AlphaFoldDB" id="A0A0R1R3T4"/>
<proteinExistence type="predicted"/>
<dbReference type="Gene3D" id="3.30.2310.20">
    <property type="entry name" value="RelE-like"/>
    <property type="match status" value="1"/>
</dbReference>
<dbReference type="InterPro" id="IPR035093">
    <property type="entry name" value="RelE/ParE_toxin_dom_sf"/>
</dbReference>
<accession>A0A0R1R3T4</accession>
<organism evidence="1 2">
    <name type="scientific">Levilactobacillus spicheri DSM 15429</name>
    <dbReference type="NCBI Taxonomy" id="1423805"/>
    <lineage>
        <taxon>Bacteria</taxon>
        <taxon>Bacillati</taxon>
        <taxon>Bacillota</taxon>
        <taxon>Bacilli</taxon>
        <taxon>Lactobacillales</taxon>
        <taxon>Lactobacillaceae</taxon>
        <taxon>Levilactobacillus</taxon>
    </lineage>
</organism>
<protein>
    <submittedName>
        <fullName evidence="1">Uncharacterized protein</fullName>
    </submittedName>
</protein>
<name>A0A0R1R3T4_9LACO</name>
<evidence type="ECO:0000313" key="1">
    <source>
        <dbReference type="EMBL" id="KRL49258.1"/>
    </source>
</evidence>
<gene>
    <name evidence="1" type="ORF">FD37_GL000855</name>
</gene>
<sequence>MHQLSVSHKLKQQLKRRLGTTITIEVLELHFDGHNGDHLLVYHDSPEVTTLLAIGSHSSIFDQL</sequence>
<evidence type="ECO:0000313" key="2">
    <source>
        <dbReference type="Proteomes" id="UP000051835"/>
    </source>
</evidence>
<comment type="caution">
    <text evidence="1">The sequence shown here is derived from an EMBL/GenBank/DDBJ whole genome shotgun (WGS) entry which is preliminary data.</text>
</comment>